<feature type="repeat" description="ANK" evidence="1">
    <location>
        <begin position="394"/>
        <end position="436"/>
    </location>
</feature>
<dbReference type="Pfam" id="PF12796">
    <property type="entry name" value="Ank_2"/>
    <property type="match status" value="3"/>
</dbReference>
<dbReference type="AlphaFoldDB" id="A0A7J7DHW7"/>
<dbReference type="PANTHER" id="PTHR24121:SF22">
    <property type="entry name" value="PROTEIN ACCELERATED CELL DEATH 6-LIKE"/>
    <property type="match status" value="1"/>
</dbReference>
<dbReference type="InterPro" id="IPR002110">
    <property type="entry name" value="Ankyrin_rpt"/>
</dbReference>
<sequence length="463" mass="51627">MSSMGYVELNMEDSNRGRWNPRIEYLKETVFPTTTSWAIETMEPTLYEAVVAGDIDGFIERLERFVGEKQLAAIVILEQPSLIGNTLLHVAADSSNVEITQLLAHHFPSLLTKRNEQGDTALHLAARAKMPKTVKVLVNIAKTLPPPSSDDDAFLRMKNEKGNTALHEAVMQESQEVAASFPLPEAMMQESQEVAYCLLQADYEAAYCVNNDGKSPLYVAAELRNTNILTRLLEDEIAADGHPVAVLEKLRGEKSPVDAALLHKNSDMLIEIASKTPELLHSIEKEGKSPIHYAASIGYVEGVKFILEKKQGSALVRDNNGFYPIHEACKNGHVQVVMLLLERWFDPREFLTREGKNIFHVAAERGEDSVVKYLLRAPRLAKFVAQPVNQQDKEGNTPLHLATLHARSRVVFGLVRHDNIVNVRMKNGANLTAYDLAVEKSRIAAMWSSEKPKLEAKVKLASY</sequence>
<dbReference type="PANTHER" id="PTHR24121">
    <property type="entry name" value="NO MECHANORECEPTOR POTENTIAL C, ISOFORM D-RELATED"/>
    <property type="match status" value="1"/>
</dbReference>
<dbReference type="Proteomes" id="UP000593562">
    <property type="component" value="Unassembled WGS sequence"/>
</dbReference>
<gene>
    <name evidence="2" type="ORF">HS088_TW06G00125</name>
</gene>
<keyword evidence="3" id="KW-1185">Reference proteome</keyword>
<dbReference type="InParanoid" id="A0A7J7DHW7"/>
<name>A0A7J7DHW7_TRIWF</name>
<comment type="caution">
    <text evidence="2">The sequence shown here is derived from an EMBL/GenBank/DDBJ whole genome shotgun (WGS) entry which is preliminary data.</text>
</comment>
<dbReference type="EMBL" id="JAAARO010000006">
    <property type="protein sequence ID" value="KAF5745960.1"/>
    <property type="molecule type" value="Genomic_DNA"/>
</dbReference>
<protein>
    <submittedName>
        <fullName evidence="2">Ankyrin repeat-containing protein</fullName>
    </submittedName>
</protein>
<evidence type="ECO:0000256" key="1">
    <source>
        <dbReference type="PROSITE-ProRule" id="PRU00023"/>
    </source>
</evidence>
<evidence type="ECO:0000313" key="2">
    <source>
        <dbReference type="EMBL" id="KAF5745960.1"/>
    </source>
</evidence>
<dbReference type="PROSITE" id="PS50297">
    <property type="entry name" value="ANK_REP_REGION"/>
    <property type="match status" value="2"/>
</dbReference>
<proteinExistence type="predicted"/>
<accession>A0A7J7DHW7</accession>
<evidence type="ECO:0000313" key="3">
    <source>
        <dbReference type="Proteomes" id="UP000593562"/>
    </source>
</evidence>
<dbReference type="SUPFAM" id="SSF48403">
    <property type="entry name" value="Ankyrin repeat"/>
    <property type="match status" value="2"/>
</dbReference>
<feature type="repeat" description="ANK" evidence="1">
    <location>
        <begin position="286"/>
        <end position="309"/>
    </location>
</feature>
<keyword evidence="1" id="KW-0040">ANK repeat</keyword>
<dbReference type="SMART" id="SM00248">
    <property type="entry name" value="ANK"/>
    <property type="match status" value="9"/>
</dbReference>
<dbReference type="PROSITE" id="PS50088">
    <property type="entry name" value="ANK_REPEAT"/>
    <property type="match status" value="3"/>
</dbReference>
<organism evidence="2 3">
    <name type="scientific">Tripterygium wilfordii</name>
    <name type="common">Thunder God vine</name>
    <dbReference type="NCBI Taxonomy" id="458696"/>
    <lineage>
        <taxon>Eukaryota</taxon>
        <taxon>Viridiplantae</taxon>
        <taxon>Streptophyta</taxon>
        <taxon>Embryophyta</taxon>
        <taxon>Tracheophyta</taxon>
        <taxon>Spermatophyta</taxon>
        <taxon>Magnoliopsida</taxon>
        <taxon>eudicotyledons</taxon>
        <taxon>Gunneridae</taxon>
        <taxon>Pentapetalae</taxon>
        <taxon>rosids</taxon>
        <taxon>fabids</taxon>
        <taxon>Celastrales</taxon>
        <taxon>Celastraceae</taxon>
        <taxon>Tripterygium</taxon>
    </lineage>
</organism>
<dbReference type="InterPro" id="IPR036770">
    <property type="entry name" value="Ankyrin_rpt-contain_sf"/>
</dbReference>
<feature type="repeat" description="ANK" evidence="1">
    <location>
        <begin position="320"/>
        <end position="343"/>
    </location>
</feature>
<reference evidence="2 3" key="1">
    <citation type="journal article" date="2020" name="Nat. Commun.">
        <title>Genome of Tripterygium wilfordii and identification of cytochrome P450 involved in triptolide biosynthesis.</title>
        <authorList>
            <person name="Tu L."/>
            <person name="Su P."/>
            <person name="Zhang Z."/>
            <person name="Gao L."/>
            <person name="Wang J."/>
            <person name="Hu T."/>
            <person name="Zhou J."/>
            <person name="Zhang Y."/>
            <person name="Zhao Y."/>
            <person name="Liu Y."/>
            <person name="Song Y."/>
            <person name="Tong Y."/>
            <person name="Lu Y."/>
            <person name="Yang J."/>
            <person name="Xu C."/>
            <person name="Jia M."/>
            <person name="Peters R.J."/>
            <person name="Huang L."/>
            <person name="Gao W."/>
        </authorList>
    </citation>
    <scope>NUCLEOTIDE SEQUENCE [LARGE SCALE GENOMIC DNA]</scope>
    <source>
        <strain evidence="3">cv. XIE 37</strain>
        <tissue evidence="2">Leaf</tissue>
    </source>
</reference>
<dbReference type="Gene3D" id="1.25.40.20">
    <property type="entry name" value="Ankyrin repeat-containing domain"/>
    <property type="match status" value="2"/>
</dbReference>